<feature type="region of interest" description="Disordered" evidence="1">
    <location>
        <begin position="1"/>
        <end position="38"/>
    </location>
</feature>
<protein>
    <submittedName>
        <fullName evidence="2">Uncharacterized protein</fullName>
    </submittedName>
</protein>
<comment type="caution">
    <text evidence="2">The sequence shown here is derived from an EMBL/GenBank/DDBJ whole genome shotgun (WGS) entry which is preliminary data.</text>
</comment>
<feature type="compositionally biased region" description="Basic residues" evidence="1">
    <location>
        <begin position="1"/>
        <end position="11"/>
    </location>
</feature>
<keyword evidence="3" id="KW-1185">Reference proteome</keyword>
<dbReference type="Proteomes" id="UP000434957">
    <property type="component" value="Unassembled WGS sequence"/>
</dbReference>
<evidence type="ECO:0000313" key="3">
    <source>
        <dbReference type="Proteomes" id="UP000434957"/>
    </source>
</evidence>
<dbReference type="AlphaFoldDB" id="A0A6A4BAE6"/>
<dbReference type="EMBL" id="QXFT01006249">
    <property type="protein sequence ID" value="KAE9269616.1"/>
    <property type="molecule type" value="Genomic_DNA"/>
</dbReference>
<reference evidence="2 3" key="1">
    <citation type="submission" date="2018-08" db="EMBL/GenBank/DDBJ databases">
        <title>Genomic investigation of the strawberry pathogen Phytophthora fragariae indicates pathogenicity is determined by transcriptional variation in three key races.</title>
        <authorList>
            <person name="Adams T.M."/>
            <person name="Armitage A.D."/>
            <person name="Sobczyk M.K."/>
            <person name="Bates H.J."/>
            <person name="Dunwell J.M."/>
            <person name="Nellist C.F."/>
            <person name="Harrison R.J."/>
        </authorList>
    </citation>
    <scope>NUCLEOTIDE SEQUENCE [LARGE SCALE GENOMIC DNA]</scope>
    <source>
        <strain evidence="2 3">SCRP333</strain>
    </source>
</reference>
<accession>A0A6A4BAE6</accession>
<evidence type="ECO:0000313" key="2">
    <source>
        <dbReference type="EMBL" id="KAE9269616.1"/>
    </source>
</evidence>
<gene>
    <name evidence="2" type="ORF">PR003_g31092</name>
</gene>
<evidence type="ECO:0000256" key="1">
    <source>
        <dbReference type="SAM" id="MobiDB-lite"/>
    </source>
</evidence>
<sequence length="38" mass="4345">MEGLKRQKRRLAHESEESAYSSEGDEESDDSPVYNASR</sequence>
<organism evidence="2 3">
    <name type="scientific">Phytophthora rubi</name>
    <dbReference type="NCBI Taxonomy" id="129364"/>
    <lineage>
        <taxon>Eukaryota</taxon>
        <taxon>Sar</taxon>
        <taxon>Stramenopiles</taxon>
        <taxon>Oomycota</taxon>
        <taxon>Peronosporomycetes</taxon>
        <taxon>Peronosporales</taxon>
        <taxon>Peronosporaceae</taxon>
        <taxon>Phytophthora</taxon>
    </lineage>
</organism>
<proteinExistence type="predicted"/>
<name>A0A6A4BAE6_9STRA</name>